<feature type="transmembrane region" description="Helical" evidence="5">
    <location>
        <begin position="81"/>
        <end position="100"/>
    </location>
</feature>
<dbReference type="PROSITE" id="PS51352">
    <property type="entry name" value="THIOREDOXIN_2"/>
    <property type="match status" value="1"/>
</dbReference>
<dbReference type="Proteomes" id="UP001163624">
    <property type="component" value="Chromosome"/>
</dbReference>
<evidence type="ECO:0000256" key="2">
    <source>
        <dbReference type="ARBA" id="ARBA00022748"/>
    </source>
</evidence>
<protein>
    <submittedName>
        <fullName evidence="7">TlpA disulfide reductase family protein</fullName>
    </submittedName>
</protein>
<dbReference type="InterPro" id="IPR050553">
    <property type="entry name" value="Thioredoxin_ResA/DsbE_sf"/>
</dbReference>
<keyword evidence="3" id="KW-1015">Disulfide bond</keyword>
<dbReference type="InterPro" id="IPR036249">
    <property type="entry name" value="Thioredoxin-like_sf"/>
</dbReference>
<evidence type="ECO:0000256" key="5">
    <source>
        <dbReference type="SAM" id="Phobius"/>
    </source>
</evidence>
<dbReference type="PANTHER" id="PTHR42852">
    <property type="entry name" value="THIOL:DISULFIDE INTERCHANGE PROTEIN DSBE"/>
    <property type="match status" value="1"/>
</dbReference>
<accession>A0ABY6ZZK7</accession>
<dbReference type="SUPFAM" id="SSF52833">
    <property type="entry name" value="Thioredoxin-like"/>
    <property type="match status" value="1"/>
</dbReference>
<name>A0ABY6ZZK7_9PSED</name>
<feature type="domain" description="Thioredoxin" evidence="6">
    <location>
        <begin position="130"/>
        <end position="267"/>
    </location>
</feature>
<gene>
    <name evidence="7" type="ORF">OU419_27595</name>
</gene>
<dbReference type="RefSeq" id="WP_254475464.1">
    <property type="nucleotide sequence ID" value="NZ_CP113432.1"/>
</dbReference>
<evidence type="ECO:0000256" key="1">
    <source>
        <dbReference type="ARBA" id="ARBA00004196"/>
    </source>
</evidence>
<keyword evidence="5" id="KW-1133">Transmembrane helix</keyword>
<comment type="subcellular location">
    <subcellularLocation>
        <location evidence="1">Cell envelope</location>
    </subcellularLocation>
</comment>
<feature type="transmembrane region" description="Helical" evidence="5">
    <location>
        <begin position="12"/>
        <end position="31"/>
    </location>
</feature>
<evidence type="ECO:0000256" key="4">
    <source>
        <dbReference type="ARBA" id="ARBA00023284"/>
    </source>
</evidence>
<feature type="transmembrane region" description="Helical" evidence="5">
    <location>
        <begin position="109"/>
        <end position="130"/>
    </location>
</feature>
<keyword evidence="4" id="KW-0676">Redox-active center</keyword>
<proteinExistence type="predicted"/>
<dbReference type="Gene3D" id="3.40.30.10">
    <property type="entry name" value="Glutaredoxin"/>
    <property type="match status" value="1"/>
</dbReference>
<dbReference type="EMBL" id="CP113432">
    <property type="protein sequence ID" value="WAI49455.1"/>
    <property type="molecule type" value="Genomic_DNA"/>
</dbReference>
<reference evidence="7" key="1">
    <citation type="submission" date="2022-11" db="EMBL/GenBank/DDBJ databases">
        <title>Pseudomonas triclosanedens sp. nov., a triclosan degrader isolated from activated sludge.</title>
        <authorList>
            <person name="Yin Y."/>
            <person name="Lu Z."/>
        </authorList>
    </citation>
    <scope>NUCLEOTIDE SEQUENCE</scope>
    <source>
        <strain evidence="7">ZM23</strain>
    </source>
</reference>
<keyword evidence="8" id="KW-1185">Reference proteome</keyword>
<dbReference type="PANTHER" id="PTHR42852:SF6">
    <property type="entry name" value="THIOL:DISULFIDE INTERCHANGE PROTEIN DSBE"/>
    <property type="match status" value="1"/>
</dbReference>
<dbReference type="InterPro" id="IPR017937">
    <property type="entry name" value="Thioredoxin_CS"/>
</dbReference>
<evidence type="ECO:0000313" key="7">
    <source>
        <dbReference type="EMBL" id="WAI49455.1"/>
    </source>
</evidence>
<organism evidence="7 8">
    <name type="scientific">Pseudomonas triclosanedens</name>
    <dbReference type="NCBI Taxonomy" id="2961893"/>
    <lineage>
        <taxon>Bacteria</taxon>
        <taxon>Pseudomonadati</taxon>
        <taxon>Pseudomonadota</taxon>
        <taxon>Gammaproteobacteria</taxon>
        <taxon>Pseudomonadales</taxon>
        <taxon>Pseudomonadaceae</taxon>
        <taxon>Pseudomonas</taxon>
    </lineage>
</organism>
<feature type="transmembrane region" description="Helical" evidence="5">
    <location>
        <begin position="43"/>
        <end position="61"/>
    </location>
</feature>
<sequence>MTSLTLGSLAIPLPHVLLYLGFFAALFAGWIAGRARKANPEAALFAMLIGGLLAARFAFVARYAEQYFATPLSIVDIRDGGFLAVPGIVAAALTGGLLAWRKAQLRRPLAIATLVGACVWGGGNAVVAALDRSQQLPELTVLDLHGQPVELRALDGRPLVVNLWASWCPPCRREMPVLEAAQRNRPEVRFLLVNQGESAEAVQRFLREQGLSETAVVLDSGNRLGQATGSFGMPTTLFYDASGRLRHSQMGELSAASLEYGLGQLKDTN</sequence>
<dbReference type="PROSITE" id="PS00194">
    <property type="entry name" value="THIOREDOXIN_1"/>
    <property type="match status" value="1"/>
</dbReference>
<dbReference type="Pfam" id="PF08534">
    <property type="entry name" value="Redoxin"/>
    <property type="match status" value="1"/>
</dbReference>
<keyword evidence="2" id="KW-0201">Cytochrome c-type biogenesis</keyword>
<evidence type="ECO:0000259" key="6">
    <source>
        <dbReference type="PROSITE" id="PS51352"/>
    </source>
</evidence>
<keyword evidence="5" id="KW-0812">Transmembrane</keyword>
<evidence type="ECO:0000256" key="3">
    <source>
        <dbReference type="ARBA" id="ARBA00023157"/>
    </source>
</evidence>
<dbReference type="InterPro" id="IPR013740">
    <property type="entry name" value="Redoxin"/>
</dbReference>
<dbReference type="CDD" id="cd02966">
    <property type="entry name" value="TlpA_like_family"/>
    <property type="match status" value="1"/>
</dbReference>
<dbReference type="InterPro" id="IPR013766">
    <property type="entry name" value="Thioredoxin_domain"/>
</dbReference>
<evidence type="ECO:0000313" key="8">
    <source>
        <dbReference type="Proteomes" id="UP001163624"/>
    </source>
</evidence>
<keyword evidence="5" id="KW-0472">Membrane</keyword>